<evidence type="ECO:0000313" key="2">
    <source>
        <dbReference type="Proteomes" id="UP001497744"/>
    </source>
</evidence>
<dbReference type="Proteomes" id="UP001497744">
    <property type="component" value="Unassembled WGS sequence"/>
</dbReference>
<organism evidence="1 2">
    <name type="scientific">Babesia caballi</name>
    <dbReference type="NCBI Taxonomy" id="5871"/>
    <lineage>
        <taxon>Eukaryota</taxon>
        <taxon>Sar</taxon>
        <taxon>Alveolata</taxon>
        <taxon>Apicomplexa</taxon>
        <taxon>Aconoidasida</taxon>
        <taxon>Piroplasmida</taxon>
        <taxon>Babesiidae</taxon>
        <taxon>Babesia</taxon>
    </lineage>
</organism>
<name>A0AAV4M161_BABCB</name>
<protein>
    <submittedName>
        <fullName evidence="1">Flagellar biosynthesis protein FlgC</fullName>
    </submittedName>
</protein>
<keyword evidence="1" id="KW-0282">Flagellum</keyword>
<dbReference type="EMBL" id="BPLF01000006">
    <property type="protein sequence ID" value="GIX66217.1"/>
    <property type="molecule type" value="Genomic_DNA"/>
</dbReference>
<proteinExistence type="predicted"/>
<comment type="caution">
    <text evidence="1">The sequence shown here is derived from an EMBL/GenBank/DDBJ whole genome shotgun (WGS) entry which is preliminary data.</text>
</comment>
<dbReference type="AlphaFoldDB" id="A0AAV4M161"/>
<sequence>MHLRHQIGLVQQERPIVPVLGDALRAAQVEVDGRHLALELGGGTRQNGRIVPAELRDERRVLRGGLEVLRSVLVVLCEYAPVEHGREGELRVVASAEQPEGQFALVDHGRHDVLWAAEGRPEVACRSHLGAAWGSPSAARAGNIVRMESLILAGRPSTDGVVKGRYSSINRHTAFQMVDLQSLCVPTTERAAPCRATGRITL</sequence>
<accession>A0AAV4M161</accession>
<gene>
    <name evidence="1" type="ORF">BcabD6B2_56530</name>
</gene>
<keyword evidence="1" id="KW-0969">Cilium</keyword>
<keyword evidence="2" id="KW-1185">Reference proteome</keyword>
<reference evidence="1 2" key="1">
    <citation type="submission" date="2021-06" db="EMBL/GenBank/DDBJ databases">
        <title>Genome sequence of Babesia caballi.</title>
        <authorList>
            <person name="Yamagishi J."/>
            <person name="Kidaka T."/>
            <person name="Ochi A."/>
        </authorList>
    </citation>
    <scope>NUCLEOTIDE SEQUENCE [LARGE SCALE GENOMIC DNA]</scope>
    <source>
        <strain evidence="1">USDA-D6B2</strain>
    </source>
</reference>
<dbReference type="GeneID" id="94197698"/>
<keyword evidence="1" id="KW-0966">Cell projection</keyword>
<dbReference type="RefSeq" id="XP_067718286.1">
    <property type="nucleotide sequence ID" value="XM_067862185.1"/>
</dbReference>
<evidence type="ECO:0000313" key="1">
    <source>
        <dbReference type="EMBL" id="GIX66217.1"/>
    </source>
</evidence>